<proteinExistence type="predicted"/>
<dbReference type="Proteomes" id="UP000030647">
    <property type="component" value="Unassembled WGS sequence"/>
</dbReference>
<keyword evidence="1" id="KW-0812">Transmembrane</keyword>
<dbReference type="HOGENOM" id="CLU_764601_0_0_9"/>
<feature type="transmembrane region" description="Helical" evidence="1">
    <location>
        <begin position="226"/>
        <end position="249"/>
    </location>
</feature>
<name>U4TPD4_9LACO</name>
<keyword evidence="3" id="KW-1185">Reference proteome</keyword>
<feature type="transmembrane region" description="Helical" evidence="1">
    <location>
        <begin position="269"/>
        <end position="298"/>
    </location>
</feature>
<evidence type="ECO:0000313" key="2">
    <source>
        <dbReference type="EMBL" id="ERL66094.1"/>
    </source>
</evidence>
<organism evidence="2 3">
    <name type="scientific">Schleiferilactobacillus shenzhenensis LY-73</name>
    <dbReference type="NCBI Taxonomy" id="1231336"/>
    <lineage>
        <taxon>Bacteria</taxon>
        <taxon>Bacillati</taxon>
        <taxon>Bacillota</taxon>
        <taxon>Bacilli</taxon>
        <taxon>Lactobacillales</taxon>
        <taxon>Lactobacillaceae</taxon>
        <taxon>Schleiferilactobacillus</taxon>
    </lineage>
</organism>
<evidence type="ECO:0000313" key="3">
    <source>
        <dbReference type="Proteomes" id="UP000030647"/>
    </source>
</evidence>
<sequence>MSDMFKWEWHSLWRSRLIWGLLLLAPVLAGLIFVKTQADQANQRDTLIARLNTVGDNLDNAVSQLGQAYRDTKDKAKKAAINKRLARLSPLADIATQQKLAFTDGDNATFLTNGQQVVTLSRAYVRDFDPTGQEVRFSAERYAQQIAWYRRIQQAGLGFELPASVRAPNFFYNLASWFCAPAVVLVLALALHLTRLQDHWRGSNALLLRNLQHAGTWPLARLAVDLLTWLGLLTIAVLTAALILTLFGHPLLPETRGSWSYPLVVHDTVFMPLLTAVAKALLIGTLTLTLATTLFTWAERFIRQAGSIIIGTAALAVTIVGQWLWQSQGILLLAGTTYLMVLAGLALSNIVVLSLTMRAYAH</sequence>
<gene>
    <name evidence="2" type="ORF">L248_1186</name>
</gene>
<keyword evidence="1" id="KW-1133">Transmembrane helix</keyword>
<evidence type="ECO:0000256" key="1">
    <source>
        <dbReference type="SAM" id="Phobius"/>
    </source>
</evidence>
<feature type="transmembrane region" description="Helical" evidence="1">
    <location>
        <begin position="170"/>
        <end position="191"/>
    </location>
</feature>
<feature type="transmembrane region" description="Helical" evidence="1">
    <location>
        <begin position="305"/>
        <end position="325"/>
    </location>
</feature>
<accession>U4TPD4</accession>
<dbReference type="AlphaFoldDB" id="U4TPD4"/>
<dbReference type="EMBL" id="KI271583">
    <property type="protein sequence ID" value="ERL66094.1"/>
    <property type="molecule type" value="Genomic_DNA"/>
</dbReference>
<reference evidence="3" key="1">
    <citation type="journal article" date="2013" name="Genome Announc.">
        <title>Whole-Genome Sequencing of Lactobacillus shenzhenensis Strain LY-73T.</title>
        <authorList>
            <person name="Lin Z."/>
            <person name="Liu Z."/>
            <person name="Yang R."/>
            <person name="Zou Y."/>
            <person name="Wan D."/>
            <person name="Chen J."/>
            <person name="Guo M."/>
            <person name="Zhao J."/>
            <person name="Fang C."/>
            <person name="Yang R."/>
            <person name="Liu F."/>
        </authorList>
    </citation>
    <scope>NUCLEOTIDE SEQUENCE [LARGE SCALE GENOMIC DNA]</scope>
    <source>
        <strain evidence="3">LY-73</strain>
    </source>
</reference>
<dbReference type="STRING" id="1231336.L248_1186"/>
<protein>
    <submittedName>
        <fullName evidence="2">Uncharacterized protein</fullName>
    </submittedName>
</protein>
<feature type="transmembrane region" description="Helical" evidence="1">
    <location>
        <begin position="331"/>
        <end position="355"/>
    </location>
</feature>
<keyword evidence="1" id="KW-0472">Membrane</keyword>